<dbReference type="SUPFAM" id="SSF69322">
    <property type="entry name" value="Tricorn protease domain 2"/>
    <property type="match status" value="1"/>
</dbReference>
<proteinExistence type="predicted"/>
<dbReference type="VEuPathDB" id="CryptoDB:cand_037730"/>
<dbReference type="OrthoDB" id="340259at2759"/>
<dbReference type="InterPro" id="IPR040132">
    <property type="entry name" value="Tex1/THOC3"/>
</dbReference>
<dbReference type="GeneID" id="92367957"/>
<dbReference type="PANTHER" id="PTHR22839:SF0">
    <property type="entry name" value="THO COMPLEX SUBUNIT 3"/>
    <property type="match status" value="1"/>
</dbReference>
<name>A0A1J4MYG7_9CRYT</name>
<evidence type="ECO:0000256" key="2">
    <source>
        <dbReference type="ARBA" id="ARBA00022737"/>
    </source>
</evidence>
<dbReference type="GO" id="GO:0006406">
    <property type="term" value="P:mRNA export from nucleus"/>
    <property type="evidence" value="ECO:0007669"/>
    <property type="project" value="InterPro"/>
</dbReference>
<dbReference type="GO" id="GO:0000445">
    <property type="term" value="C:THO complex part of transcription export complex"/>
    <property type="evidence" value="ECO:0007669"/>
    <property type="project" value="TreeGrafter"/>
</dbReference>
<reference evidence="3 4" key="1">
    <citation type="submission" date="2016-10" db="EMBL/GenBank/DDBJ databases">
        <title>Reductive evolution of mitochondrial metabolism and differential evolution of invasion-related proteins in Cryptosporidium.</title>
        <authorList>
            <person name="Liu S."/>
            <person name="Roellig D.M."/>
            <person name="Guo Y."/>
            <person name="Li N."/>
            <person name="Frace M.A."/>
            <person name="Tang K."/>
            <person name="Zhang L."/>
            <person name="Feng Y."/>
            <person name="Xiao L."/>
        </authorList>
    </citation>
    <scope>NUCLEOTIDE SEQUENCE [LARGE SCALE GENOMIC DNA]</scope>
    <source>
        <strain evidence="3">30847</strain>
    </source>
</reference>
<evidence type="ECO:0000313" key="4">
    <source>
        <dbReference type="Proteomes" id="UP000186804"/>
    </source>
</evidence>
<keyword evidence="4" id="KW-1185">Reference proteome</keyword>
<keyword evidence="2" id="KW-0677">Repeat</keyword>
<protein>
    <submittedName>
        <fullName evidence="3">Uncharacterized protein</fullName>
    </submittedName>
</protein>
<dbReference type="EMBL" id="LRBS01000011">
    <property type="protein sequence ID" value="OII77965.1"/>
    <property type="molecule type" value="Genomic_DNA"/>
</dbReference>
<dbReference type="Proteomes" id="UP000186804">
    <property type="component" value="Unassembled WGS sequence"/>
</dbReference>
<dbReference type="RefSeq" id="XP_067069811.1">
    <property type="nucleotide sequence ID" value="XM_067213998.1"/>
</dbReference>
<dbReference type="InterPro" id="IPR015943">
    <property type="entry name" value="WD40/YVTN_repeat-like_dom_sf"/>
</dbReference>
<keyword evidence="1" id="KW-0853">WD repeat</keyword>
<organism evidence="3 4">
    <name type="scientific">Cryptosporidium andersoni</name>
    <dbReference type="NCBI Taxonomy" id="117008"/>
    <lineage>
        <taxon>Eukaryota</taxon>
        <taxon>Sar</taxon>
        <taxon>Alveolata</taxon>
        <taxon>Apicomplexa</taxon>
        <taxon>Conoidasida</taxon>
        <taxon>Coccidia</taxon>
        <taxon>Eucoccidiorida</taxon>
        <taxon>Eimeriorina</taxon>
        <taxon>Cryptosporidiidae</taxon>
        <taxon>Cryptosporidium</taxon>
    </lineage>
</organism>
<evidence type="ECO:0000313" key="3">
    <source>
        <dbReference type="EMBL" id="OII77965.1"/>
    </source>
</evidence>
<dbReference type="PANTHER" id="PTHR22839">
    <property type="entry name" value="THO COMPLEX SUBUNIT 3 THO3"/>
    <property type="match status" value="1"/>
</dbReference>
<accession>A0A1J4MYG7</accession>
<evidence type="ECO:0000256" key="1">
    <source>
        <dbReference type="ARBA" id="ARBA00022574"/>
    </source>
</evidence>
<gene>
    <name evidence="3" type="ORF">cand_037730</name>
</gene>
<sequence length="397" mass="44829">MFDDILLSRRSPPENGLPLFKQSYNIPRDCLGYKASIKMTRLHDSKRKHKIYSIDWICSGDKLLMCNREAIQVVTPQFSASEISIQGQWYKAIPSYNDPNQFLGISLNKPTIELHDTRTKTNMLITIPSDNLLNVAWSHNGKMIVSADRTDCLYSIDIRYAKDNILPMQCTGYSHNSYSYDITSQESQTSYNIQSRKDYSEEINSLCFDKDDKYLIIAKNDGYIDFIDLKMNQGISDINNILSQQVHLFSATLITESSNYLASFGSDQSLVVIDLNKLSTKSTMTNIDGNITTMSFNFETSILSAGISDKKKNSDIGESLIIMNKQLNTLSSFDIPGRIVDLTWHPYRNILTFACNAFELSNIPSGSITSLTNQYNKQFCSGLVGPNIPFIGFLTIE</sequence>
<dbReference type="Gene3D" id="2.130.10.10">
    <property type="entry name" value="YVTN repeat-like/Quinoprotein amine dehydrogenase"/>
    <property type="match status" value="1"/>
</dbReference>
<comment type="caution">
    <text evidence="3">The sequence shown here is derived from an EMBL/GenBank/DDBJ whole genome shotgun (WGS) entry which is preliminary data.</text>
</comment>
<dbReference type="AlphaFoldDB" id="A0A1J4MYG7"/>